<gene>
    <name evidence="1" type="ORF">NBR_LOCUS13675</name>
</gene>
<sequence>MQCAYKERSNFCRHVKEAYQKNREAMRHLKAISPRESARLRHANRLLRMAMNVTEKENLPGFLYKALHFEVTQLTQLIRSCNKRNWDSACTVALTAVVQATTKMVEAIKDVATGNELAVATKAYQEYLDGVRHGNQTSGDLGVKLGKTIVNAFYRGD</sequence>
<dbReference type="EMBL" id="UYSL01021113">
    <property type="protein sequence ID" value="VDL77264.1"/>
    <property type="molecule type" value="Genomic_DNA"/>
</dbReference>
<evidence type="ECO:0000313" key="1">
    <source>
        <dbReference type="EMBL" id="VDL77264.1"/>
    </source>
</evidence>
<reference evidence="1 2" key="2">
    <citation type="submission" date="2018-11" db="EMBL/GenBank/DDBJ databases">
        <authorList>
            <consortium name="Pathogen Informatics"/>
        </authorList>
    </citation>
    <scope>NUCLEOTIDE SEQUENCE [LARGE SCALE GENOMIC DNA]</scope>
</reference>
<accession>A0A0N4YB58</accession>
<keyword evidence="2" id="KW-1185">Reference proteome</keyword>
<proteinExistence type="predicted"/>
<protein>
    <submittedName>
        <fullName evidence="3">DnaJ-X domain-containing protein</fullName>
    </submittedName>
</protein>
<dbReference type="Proteomes" id="UP000271162">
    <property type="component" value="Unassembled WGS sequence"/>
</dbReference>
<evidence type="ECO:0000313" key="2">
    <source>
        <dbReference type="Proteomes" id="UP000271162"/>
    </source>
</evidence>
<evidence type="ECO:0000313" key="3">
    <source>
        <dbReference type="WBParaSite" id="NBR_0001367401-mRNA-1"/>
    </source>
</evidence>
<name>A0A0N4YB58_NIPBR</name>
<dbReference type="WBParaSite" id="NBR_0001367401-mRNA-1">
    <property type="protein sequence ID" value="NBR_0001367401-mRNA-1"/>
    <property type="gene ID" value="NBR_0001367401"/>
</dbReference>
<reference evidence="3" key="1">
    <citation type="submission" date="2017-02" db="UniProtKB">
        <authorList>
            <consortium name="WormBaseParasite"/>
        </authorList>
    </citation>
    <scope>IDENTIFICATION</scope>
</reference>
<dbReference type="AlphaFoldDB" id="A0A0N4YB58"/>
<organism evidence="3">
    <name type="scientific">Nippostrongylus brasiliensis</name>
    <name type="common">Rat hookworm</name>
    <dbReference type="NCBI Taxonomy" id="27835"/>
    <lineage>
        <taxon>Eukaryota</taxon>
        <taxon>Metazoa</taxon>
        <taxon>Ecdysozoa</taxon>
        <taxon>Nematoda</taxon>
        <taxon>Chromadorea</taxon>
        <taxon>Rhabditida</taxon>
        <taxon>Rhabditina</taxon>
        <taxon>Rhabditomorpha</taxon>
        <taxon>Strongyloidea</taxon>
        <taxon>Heligmosomidae</taxon>
        <taxon>Nippostrongylus</taxon>
    </lineage>
</organism>